<sequence>MCCKRNTETGEREGGRKFTTKVSEKSPWSIHIIFGGLKTSLKANSKFEKVTENADDIENSNGA</sequence>
<gene>
    <name evidence="2" type="ORF">RUM44_003155</name>
</gene>
<dbReference type="Proteomes" id="UP001359485">
    <property type="component" value="Unassembled WGS sequence"/>
</dbReference>
<proteinExistence type="predicted"/>
<keyword evidence="3" id="KW-1185">Reference proteome</keyword>
<name>A0ABR1AXP9_POLSC</name>
<feature type="region of interest" description="Disordered" evidence="1">
    <location>
        <begin position="1"/>
        <end position="20"/>
    </location>
</feature>
<evidence type="ECO:0000313" key="2">
    <source>
        <dbReference type="EMBL" id="KAK6630983.1"/>
    </source>
</evidence>
<evidence type="ECO:0000313" key="3">
    <source>
        <dbReference type="Proteomes" id="UP001359485"/>
    </source>
</evidence>
<reference evidence="2 3" key="1">
    <citation type="submission" date="2023-09" db="EMBL/GenBank/DDBJ databases">
        <title>Genomes of two closely related lineages of the louse Polyplax serrata with different host specificities.</title>
        <authorList>
            <person name="Martinu J."/>
            <person name="Tarabai H."/>
            <person name="Stefka J."/>
            <person name="Hypsa V."/>
        </authorList>
    </citation>
    <scope>NUCLEOTIDE SEQUENCE [LARGE SCALE GENOMIC DNA]</scope>
    <source>
        <strain evidence="2">98ZLc_SE</strain>
    </source>
</reference>
<feature type="compositionally biased region" description="Basic and acidic residues" evidence="1">
    <location>
        <begin position="1"/>
        <end position="16"/>
    </location>
</feature>
<accession>A0ABR1AXP9</accession>
<comment type="caution">
    <text evidence="2">The sequence shown here is derived from an EMBL/GenBank/DDBJ whole genome shotgun (WGS) entry which is preliminary data.</text>
</comment>
<dbReference type="EMBL" id="JAWJWF010000007">
    <property type="protein sequence ID" value="KAK6630983.1"/>
    <property type="molecule type" value="Genomic_DNA"/>
</dbReference>
<organism evidence="2 3">
    <name type="scientific">Polyplax serrata</name>
    <name type="common">Common mouse louse</name>
    <dbReference type="NCBI Taxonomy" id="468196"/>
    <lineage>
        <taxon>Eukaryota</taxon>
        <taxon>Metazoa</taxon>
        <taxon>Ecdysozoa</taxon>
        <taxon>Arthropoda</taxon>
        <taxon>Hexapoda</taxon>
        <taxon>Insecta</taxon>
        <taxon>Pterygota</taxon>
        <taxon>Neoptera</taxon>
        <taxon>Paraneoptera</taxon>
        <taxon>Psocodea</taxon>
        <taxon>Troctomorpha</taxon>
        <taxon>Phthiraptera</taxon>
        <taxon>Anoplura</taxon>
        <taxon>Polyplacidae</taxon>
        <taxon>Polyplax</taxon>
    </lineage>
</organism>
<evidence type="ECO:0000256" key="1">
    <source>
        <dbReference type="SAM" id="MobiDB-lite"/>
    </source>
</evidence>
<protein>
    <submittedName>
        <fullName evidence="2">Uncharacterized protein</fullName>
    </submittedName>
</protein>